<dbReference type="EMBL" id="LFQU01000019">
    <property type="protein sequence ID" value="KOO68045.1"/>
    <property type="molecule type" value="Genomic_DNA"/>
</dbReference>
<dbReference type="Proteomes" id="UP000036951">
    <property type="component" value="Unassembled WGS sequence"/>
</dbReference>
<sequence>MTKKKRNIVEWAMHYRQIVIMVACCLVAFGVYGLADMNKNEFPDFTVRQGVVVAVYPGVSAQDVEEQLTKPLENYIFSYKEVKKEKTKSYSRNGMAIIQIELNDDVSGTDKDNFWSKFKHGINTFKAQLPSGVLALMVQDDFGDTSALLITMESKDKTYRELNDYMDDLKDRLRRIESIGRMNVLGMQKEQISIYLDSDKMSHYGIGTNTIAASLFAKGFVTTAGTQKGNGYDSPIQVERSLNVVGDVEQLVVYSDPSGNVVRLKDVAKIRREYPQPSSYVTNNGQKCLVLSVEMKKGRSITAMGADIEKVMDEFKSTLPSDVTIFTITDQTKVVNDSVVNFLRELLIAIAAVVIVIMLFLPMRVALVAASTIPISIFISLGLFYAFGIELNTVTLAALIVTLGMIVDNSIVIIDSYMEMLAEGKSRWTASISSATHFFKSIFSATLAISITFFPFLLTMNGMYHDFLLYFPWSITIVLLISLLVAELIVPFLQFYFIRKPVGTGGKKKFSFLDLVQRYYDWLIGRCFAHPYITVSVGVASIVIGSVMVSQLPQKMMPTAERNQFAVEIYLPDGTSLKRTAAVADSLEHILRKDSRVVSVASFKGTSSPRFHAAYAPQFGGSNYTQFIVNTKSNHDTETLLKDYRMKYATHFPDAYVRFKQLSYSQDANPVELRLTGDDWQQLKSVADSVTRLWRNNPYLMLVRNDVNEPLLTTDVVLDETKAGRMGVTNAMVEATLATRYNSSGISLGTIWDGDYNYGVCLKGTNADSSAMKDVADELIPVSGGLSVVPLRQIADIKPVWADGQIAHRNGLRTITVMADVVNDKNVMELTTELQKNFDTSRLPSGVTAEWGGEYAESQESLPQILSALAVAVVIIFFILVWHFHRINTAVLLLVSLAMTIFGTSLGVVISGVTFSLTCFLGIISLMGILVRNAIIMYDYAEELREKEKLTAHEAIFLSAKRRMRPIFLTSAAASMGVIPMILGGSGLWMPMGSVICYGTLVTMLLILTVLPVAYWLLMSGSTKRREAGLKLENE</sequence>
<feature type="transmembrane region" description="Helical" evidence="2">
    <location>
        <begin position="995"/>
        <end position="1018"/>
    </location>
</feature>
<evidence type="ECO:0000313" key="4">
    <source>
        <dbReference type="Proteomes" id="UP000036951"/>
    </source>
</evidence>
<proteinExistence type="predicted"/>
<feature type="transmembrane region" description="Helical" evidence="2">
    <location>
        <begin position="394"/>
        <end position="417"/>
    </location>
</feature>
<comment type="caution">
    <text evidence="3">The sequence shown here is derived from an EMBL/GenBank/DDBJ whole genome shotgun (WGS) entry which is preliminary data.</text>
</comment>
<evidence type="ECO:0000313" key="3">
    <source>
        <dbReference type="EMBL" id="KOO68045.1"/>
    </source>
</evidence>
<keyword evidence="2" id="KW-1133">Transmembrane helix</keyword>
<feature type="transmembrane region" description="Helical" evidence="2">
    <location>
        <begin position="470"/>
        <end position="498"/>
    </location>
</feature>
<keyword evidence="4" id="KW-1185">Reference proteome</keyword>
<dbReference type="Gene3D" id="3.30.2090.10">
    <property type="entry name" value="Multidrug efflux transporter AcrB TolC docking domain, DN and DC subdomains"/>
    <property type="match status" value="2"/>
</dbReference>
<feature type="coiled-coil region" evidence="1">
    <location>
        <begin position="152"/>
        <end position="179"/>
    </location>
</feature>
<dbReference type="Gene3D" id="3.30.70.1320">
    <property type="entry name" value="Multidrug efflux transporter AcrB pore domain like"/>
    <property type="match status" value="1"/>
</dbReference>
<dbReference type="SUPFAM" id="SSF82866">
    <property type="entry name" value="Multidrug efflux transporter AcrB transmembrane domain"/>
    <property type="match status" value="2"/>
</dbReference>
<dbReference type="PANTHER" id="PTHR32063">
    <property type="match status" value="1"/>
</dbReference>
<dbReference type="InterPro" id="IPR027463">
    <property type="entry name" value="AcrB_DN_DC_subdom"/>
</dbReference>
<dbReference type="Gene3D" id="3.30.70.1430">
    <property type="entry name" value="Multidrug efflux transporter AcrB pore domain"/>
    <property type="match status" value="2"/>
</dbReference>
<feature type="transmembrane region" description="Helical" evidence="2">
    <location>
        <begin position="519"/>
        <end position="549"/>
    </location>
</feature>
<protein>
    <submittedName>
        <fullName evidence="3">Acriflavine resistance protein B</fullName>
    </submittedName>
</protein>
<evidence type="ECO:0000256" key="1">
    <source>
        <dbReference type="SAM" id="Coils"/>
    </source>
</evidence>
<dbReference type="RefSeq" id="WP_053398689.1">
    <property type="nucleotide sequence ID" value="NZ_LFQU01000019.1"/>
</dbReference>
<dbReference type="GO" id="GO:0005886">
    <property type="term" value="C:plasma membrane"/>
    <property type="evidence" value="ECO:0007669"/>
    <property type="project" value="TreeGrafter"/>
</dbReference>
<dbReference type="Pfam" id="PF00873">
    <property type="entry name" value="ACR_tran"/>
    <property type="match status" value="1"/>
</dbReference>
<feature type="transmembrane region" description="Helical" evidence="2">
    <location>
        <begin position="967"/>
        <end position="989"/>
    </location>
</feature>
<feature type="transmembrane region" description="Helical" evidence="2">
    <location>
        <begin position="865"/>
        <end position="884"/>
    </location>
</feature>
<dbReference type="Gene3D" id="1.20.1640.10">
    <property type="entry name" value="Multidrug efflux transporter AcrB transmembrane domain"/>
    <property type="match status" value="2"/>
</dbReference>
<feature type="transmembrane region" description="Helical" evidence="2">
    <location>
        <begin position="368"/>
        <end position="388"/>
    </location>
</feature>
<feature type="transmembrane region" description="Helical" evidence="2">
    <location>
        <begin position="438"/>
        <end position="458"/>
    </location>
</feature>
<evidence type="ECO:0000256" key="2">
    <source>
        <dbReference type="SAM" id="Phobius"/>
    </source>
</evidence>
<dbReference type="Gene3D" id="3.30.70.1440">
    <property type="entry name" value="Multidrug efflux transporter AcrB pore domain"/>
    <property type="match status" value="1"/>
</dbReference>
<dbReference type="SUPFAM" id="SSF82693">
    <property type="entry name" value="Multidrug efflux transporter AcrB pore domain, PN1, PN2, PC1 and PC2 subdomains"/>
    <property type="match status" value="3"/>
</dbReference>
<dbReference type="SUPFAM" id="SSF82714">
    <property type="entry name" value="Multidrug efflux transporter AcrB TolC docking domain, DN and DC subdomains"/>
    <property type="match status" value="2"/>
</dbReference>
<organism evidence="3 4">
    <name type="scientific">Xylanibacter rarus</name>
    <dbReference type="NCBI Taxonomy" id="1676614"/>
    <lineage>
        <taxon>Bacteria</taxon>
        <taxon>Pseudomonadati</taxon>
        <taxon>Bacteroidota</taxon>
        <taxon>Bacteroidia</taxon>
        <taxon>Bacteroidales</taxon>
        <taxon>Prevotellaceae</taxon>
        <taxon>Xylanibacter</taxon>
    </lineage>
</organism>
<dbReference type="GO" id="GO:0042910">
    <property type="term" value="F:xenobiotic transmembrane transporter activity"/>
    <property type="evidence" value="ECO:0007669"/>
    <property type="project" value="TreeGrafter"/>
</dbReference>
<reference evidence="3 4" key="1">
    <citation type="submission" date="2015-06" db="EMBL/GenBank/DDBJ databases">
        <title>Prevotella sp. 109, sp. nov., a novel member of the family Prevotellaceae isolated from human faeces.</title>
        <authorList>
            <person name="Shkoporov A.N."/>
            <person name="Chaplin A.V."/>
            <person name="Kafarskaia L.I."/>
            <person name="Efimov B.A."/>
        </authorList>
    </citation>
    <scope>NUCLEOTIDE SEQUENCE [LARGE SCALE GENOMIC DNA]</scope>
    <source>
        <strain evidence="3 4">109</strain>
    </source>
</reference>
<dbReference type="OrthoDB" id="9798415at2"/>
<name>A0A8E1UPU6_9BACT</name>
<feature type="transmembrane region" description="Helical" evidence="2">
    <location>
        <begin position="920"/>
        <end position="941"/>
    </location>
</feature>
<dbReference type="PRINTS" id="PR00702">
    <property type="entry name" value="ACRIFLAVINRP"/>
</dbReference>
<keyword evidence="2" id="KW-0812">Transmembrane</keyword>
<dbReference type="InterPro" id="IPR001036">
    <property type="entry name" value="Acrflvin-R"/>
</dbReference>
<dbReference type="PANTHER" id="PTHR32063:SF18">
    <property type="entry name" value="CATION EFFLUX SYSTEM PROTEIN"/>
    <property type="match status" value="1"/>
</dbReference>
<keyword evidence="1" id="KW-0175">Coiled coil</keyword>
<feature type="transmembrane region" description="Helical" evidence="2">
    <location>
        <begin position="891"/>
        <end position="914"/>
    </location>
</feature>
<dbReference type="AlphaFoldDB" id="A0A8E1UPU6"/>
<accession>A0A8E1UPU6</accession>
<gene>
    <name evidence="3" type="ORF">ACU52_10050</name>
</gene>
<feature type="transmembrane region" description="Helical" evidence="2">
    <location>
        <begin position="342"/>
        <end position="361"/>
    </location>
</feature>
<keyword evidence="2" id="KW-0472">Membrane</keyword>